<dbReference type="AlphaFoldDB" id="A0AA88A071"/>
<dbReference type="EMBL" id="BTGU01000005">
    <property type="protein sequence ID" value="GMN34996.1"/>
    <property type="molecule type" value="Genomic_DNA"/>
</dbReference>
<feature type="chain" id="PRO_5041675128" evidence="2">
    <location>
        <begin position="18"/>
        <end position="245"/>
    </location>
</feature>
<evidence type="ECO:0000313" key="3">
    <source>
        <dbReference type="EMBL" id="GMN34996.1"/>
    </source>
</evidence>
<proteinExistence type="predicted"/>
<accession>A0AA88A071</accession>
<reference evidence="3" key="1">
    <citation type="submission" date="2023-07" db="EMBL/GenBank/DDBJ databases">
        <title>draft genome sequence of fig (Ficus carica).</title>
        <authorList>
            <person name="Takahashi T."/>
            <person name="Nishimura K."/>
        </authorList>
    </citation>
    <scope>NUCLEOTIDE SEQUENCE</scope>
</reference>
<protein>
    <submittedName>
        <fullName evidence="3">Uncharacterized protein</fullName>
    </submittedName>
</protein>
<evidence type="ECO:0000313" key="4">
    <source>
        <dbReference type="Proteomes" id="UP001187192"/>
    </source>
</evidence>
<evidence type="ECO:0000256" key="1">
    <source>
        <dbReference type="SAM" id="MobiDB-lite"/>
    </source>
</evidence>
<keyword evidence="4" id="KW-1185">Reference proteome</keyword>
<dbReference type="Proteomes" id="UP001187192">
    <property type="component" value="Unassembled WGS sequence"/>
</dbReference>
<keyword evidence="2" id="KW-0732">Signal</keyword>
<dbReference type="Gramene" id="FCD_00003980-RA">
    <property type="protein sequence ID" value="FCD_00003980-RA:cds"/>
    <property type="gene ID" value="FCD_00003980"/>
</dbReference>
<evidence type="ECO:0000256" key="2">
    <source>
        <dbReference type="SAM" id="SignalP"/>
    </source>
</evidence>
<gene>
    <name evidence="3" type="ORF">TIFTF001_005018</name>
</gene>
<sequence>MLHKLISLSLHLFHVVFQPFLPTDPPYKRQVVSQIRLTAHSHGLRLNLSESRRLLQIRRRLAVVPLPGDHPHHGVLRQLDEALSQVHNPIVAVVLYWFVIDLDQTLDERLDLVAADGGERLEAVGGEELEGGDAAEVSPVVTIGGPGEAGVVVGHDSPRHQARAVGEDDVVFGEAFLGGRGGRDDDGGTGAESEEENGAVAVGNSGESLVERSLEEVEVADDGEGEERGWREVLNPVEQVGGEDM</sequence>
<organism evidence="3 4">
    <name type="scientific">Ficus carica</name>
    <name type="common">Common fig</name>
    <dbReference type="NCBI Taxonomy" id="3494"/>
    <lineage>
        <taxon>Eukaryota</taxon>
        <taxon>Viridiplantae</taxon>
        <taxon>Streptophyta</taxon>
        <taxon>Embryophyta</taxon>
        <taxon>Tracheophyta</taxon>
        <taxon>Spermatophyta</taxon>
        <taxon>Magnoliopsida</taxon>
        <taxon>eudicotyledons</taxon>
        <taxon>Gunneridae</taxon>
        <taxon>Pentapetalae</taxon>
        <taxon>rosids</taxon>
        <taxon>fabids</taxon>
        <taxon>Rosales</taxon>
        <taxon>Moraceae</taxon>
        <taxon>Ficeae</taxon>
        <taxon>Ficus</taxon>
    </lineage>
</organism>
<feature type="signal peptide" evidence="2">
    <location>
        <begin position="1"/>
        <end position="17"/>
    </location>
</feature>
<comment type="caution">
    <text evidence="3">The sequence shown here is derived from an EMBL/GenBank/DDBJ whole genome shotgun (WGS) entry which is preliminary data.</text>
</comment>
<feature type="region of interest" description="Disordered" evidence="1">
    <location>
        <begin position="177"/>
        <end position="207"/>
    </location>
</feature>
<name>A0AA88A071_FICCA</name>